<protein>
    <submittedName>
        <fullName evidence="1">Uncharacterized protein</fullName>
    </submittedName>
</protein>
<gene>
    <name evidence="1" type="ORF">PGIGA_G00087940</name>
</gene>
<evidence type="ECO:0000313" key="2">
    <source>
        <dbReference type="Proteomes" id="UP000829447"/>
    </source>
</evidence>
<proteinExistence type="predicted"/>
<sequence>MYLLILVQFLWFTGISAVRKLTILTYSETEKLKEVDDGAEAEAISELMNVLLDETKESNGQSLAESGEIVMSADAEAEAEAFNDFLTVLLEEISDEINLPLGMLKEVDDGAEAEAINQLLNLLLDQSGEMIDLPLEMLKEVDDGAEAEAINQLQNVLLDQAGETSDQSLGILKEVDDGAEAEAINQLQNVLLDQAEEKIDLPLEMLKEVDDGAEAEAINQLQNVLLDQAGETSGQSLGESGEIVMSADAEAEAEAFNDFLTVLLEEIRDEINLPLESNNREKPAENTRNGNEKKKRTRRGTRGKGRKINYKKFQDNKAGRSAAEAVERPPEDAETENSTPLADKPMVNADEESKEPKEEIQLPETETVNEQLLNEVKAKKKVRRGTRGRGRKINYKKVEDKEAQCERLAELLSKHRDVFSRDDQDYGYTTAVVHDIPTGEAPPIKQRHRRVPPQIFQEVKRHVQNLVSQGILKESSSPWASPAVIVMKKDGSVRFCCDYRKLNQVTYKDAYPLPRVDESLDALGNAKLFSTLDLTAGYFQVSVSEKDREKTAVTTPFGLFEWTRMPFGLCNAPATFQRLMGVVLGDLAFDVLLVYLDDVIIFSRDFESHCARLELVFNRLRQHGLKLKPSKCFLLKPEVKFLGHLISAEGIKVDDEKVKALDTWPVPRNVREVRQVLGFMSYYRRFVPRFAQIARPLHALVSGGRRSKTPVTFTWSQECQTALDELKGCLMSPPILAYPDFSEPFRLTTDGSRHGLGAVLSQKQEGIERVVAYASRGLRGSEKNDKNYSAFKLELLALKWAITEKFREYLMYSKFTVITDHNPLRYLYSANLGAVEQRWVAQLAEYNFEVCYKPGRHNTNADALSRIPSREEPEKDDDGKDFLRLGADEVRACLWPGRRIDQEESEGKAAVQASIRGEINGYSWSEIGKQQKNDPVIGPVYKAVSENKRPSRMYHSCMEPKLKKLAKEFDRLKLRQGVLFRRILDPRDGEEIWQMVVPEPLQREVYEGQHEHGGHFGERSTLTRMRRSYYWPTMSADVPCWIRQCKRCTLAKDVFPRLRAPMTCSNVSAPLEVLAMDYTQLEQSSGGYENVLVLTDMFTRFTVAVPTRNQTANTTAKALLKHWFVYYGCPARLHSDQGRCFEANVIKELCRIYGIGKSRTSPYHPQGNSQCERFNRTMHDLLRTLPPEKKRDWKTHLPELVMAYNSHVHSSTGYSPFYLMFGRDARLPMDVLGEKDLEEGEVDNLDDWVKGHHARLKTAVEVANTASQEASRKRKRIYDRKSFGALVRPGDRVLLRNHKHRGRNKIQDKWEDIPYIVIKQNHADIPVFTIKPEKGGPTKVVHRDQLRHCSFPSPTLQRTCRRSMRDKTETDMSDIVCFPATSQHSTYHAHTRVGQGESEEVGQGDGNENQNVIAESELRVQDDSDDADVSEAERESIPELRRSQRQNKGILPVKYRSDYVVR</sequence>
<organism evidence="1 2">
    <name type="scientific">Pangasianodon gigas</name>
    <name type="common">Mekong giant catfish</name>
    <name type="synonym">Pangasius gigas</name>
    <dbReference type="NCBI Taxonomy" id="30993"/>
    <lineage>
        <taxon>Eukaryota</taxon>
        <taxon>Metazoa</taxon>
        <taxon>Chordata</taxon>
        <taxon>Craniata</taxon>
        <taxon>Vertebrata</taxon>
        <taxon>Euteleostomi</taxon>
        <taxon>Actinopterygii</taxon>
        <taxon>Neopterygii</taxon>
        <taxon>Teleostei</taxon>
        <taxon>Ostariophysi</taxon>
        <taxon>Siluriformes</taxon>
        <taxon>Pangasiidae</taxon>
        <taxon>Pangasianodon</taxon>
    </lineage>
</organism>
<accession>A0ACC5XBJ0</accession>
<comment type="caution">
    <text evidence="1">The sequence shown here is derived from an EMBL/GenBank/DDBJ whole genome shotgun (WGS) entry which is preliminary data.</text>
</comment>
<reference evidence="1 2" key="1">
    <citation type="journal article" date="2022" name="bioRxiv">
        <title>An ancient truncated duplication of the anti-Mullerian hormone receptor type 2 gene is a potential conserved master sex determinant in the Pangasiidae catfish family.</title>
        <authorList>
            <person name="Wen M."/>
            <person name="Pan Q."/>
            <person name="Jouanno E."/>
            <person name="Montfort J."/>
            <person name="Zahm M."/>
            <person name="Cabau C."/>
            <person name="Klopp C."/>
            <person name="Iampietro C."/>
            <person name="Roques C."/>
            <person name="Bouchez O."/>
            <person name="Castinel A."/>
            <person name="Donnadieu C."/>
            <person name="Parrinello H."/>
            <person name="Poncet C."/>
            <person name="Belmonte E."/>
            <person name="Gautier V."/>
            <person name="Avarre J.-C."/>
            <person name="Dugue R."/>
            <person name="Gustiano R."/>
            <person name="Ha T.T.T."/>
            <person name="Campet M."/>
            <person name="Sriphairoj K."/>
            <person name="Ribolli J."/>
            <person name="de Almeida F.L."/>
            <person name="Desvignes T."/>
            <person name="Postlethwait J.H."/>
            <person name="Bucao C.F."/>
            <person name="Robinson-Rechavi M."/>
            <person name="Bobe J."/>
            <person name="Herpin A."/>
            <person name="Guiguen Y."/>
        </authorList>
    </citation>
    <scope>NUCLEOTIDE SEQUENCE [LARGE SCALE GENOMIC DNA]</scope>
    <source>
        <strain evidence="1">YG-Dec2019</strain>
    </source>
</reference>
<evidence type="ECO:0000313" key="1">
    <source>
        <dbReference type="EMBL" id="MCI4388617.1"/>
    </source>
</evidence>
<dbReference type="EMBL" id="CM040470">
    <property type="protein sequence ID" value="MCI4388617.1"/>
    <property type="molecule type" value="Genomic_DNA"/>
</dbReference>
<name>A0ACC5XBJ0_PANGG</name>
<dbReference type="Proteomes" id="UP000829447">
    <property type="component" value="Linkage Group LG17"/>
</dbReference>
<keyword evidence="2" id="KW-1185">Reference proteome</keyword>